<evidence type="ECO:0000256" key="1">
    <source>
        <dbReference type="SAM" id="SignalP"/>
    </source>
</evidence>
<evidence type="ECO:0000313" key="2">
    <source>
        <dbReference type="EMBL" id="OAF18115.1"/>
    </source>
</evidence>
<dbReference type="AlphaFoldDB" id="A0A176ZE17"/>
<comment type="caution">
    <text evidence="2">The sequence shown here is derived from an EMBL/GenBank/DDBJ whole genome shotgun (WGS) entry which is preliminary data.</text>
</comment>
<keyword evidence="1" id="KW-0732">Signal</keyword>
<keyword evidence="3" id="KW-1185">Reference proteome</keyword>
<dbReference type="EMBL" id="LSEF01000037">
    <property type="protein sequence ID" value="OAF18115.1"/>
    <property type="molecule type" value="Genomic_DNA"/>
</dbReference>
<dbReference type="RefSeq" id="WP_063677985.1">
    <property type="nucleotide sequence ID" value="NZ_LSEF01000037.1"/>
</dbReference>
<dbReference type="Proteomes" id="UP000077173">
    <property type="component" value="Unassembled WGS sequence"/>
</dbReference>
<protein>
    <submittedName>
        <fullName evidence="2">Uncharacterized protein</fullName>
    </submittedName>
</protein>
<feature type="chain" id="PRO_5008055781" evidence="1">
    <location>
        <begin position="21"/>
        <end position="110"/>
    </location>
</feature>
<evidence type="ECO:0000313" key="3">
    <source>
        <dbReference type="Proteomes" id="UP000077173"/>
    </source>
</evidence>
<name>A0A176ZE17_9BRAD</name>
<gene>
    <name evidence="2" type="ORF">AXW67_06325</name>
</gene>
<reference evidence="2 3" key="1">
    <citation type="submission" date="2016-02" db="EMBL/GenBank/DDBJ databases">
        <title>Draft genome sequence of the strain BR 10247T Bradyrhizobium neotropicale isolated from nodules of Centrolobium paraense.</title>
        <authorList>
            <person name="Simoes-Araujo J.L."/>
            <person name="Barauna A.C."/>
            <person name="Silva K."/>
            <person name="Zilli J.E."/>
        </authorList>
    </citation>
    <scope>NUCLEOTIDE SEQUENCE [LARGE SCALE GENOMIC DNA]</scope>
    <source>
        <strain evidence="2 3">BR 10247</strain>
    </source>
</reference>
<dbReference type="GeneID" id="32587384"/>
<feature type="signal peptide" evidence="1">
    <location>
        <begin position="1"/>
        <end position="20"/>
    </location>
</feature>
<organism evidence="2 3">
    <name type="scientific">Bradyrhizobium neotropicale</name>
    <dbReference type="NCBI Taxonomy" id="1497615"/>
    <lineage>
        <taxon>Bacteria</taxon>
        <taxon>Pseudomonadati</taxon>
        <taxon>Pseudomonadota</taxon>
        <taxon>Alphaproteobacteria</taxon>
        <taxon>Hyphomicrobiales</taxon>
        <taxon>Nitrobacteraceae</taxon>
        <taxon>Bradyrhizobium</taxon>
    </lineage>
</organism>
<sequence length="110" mass="12062">MKRLSLTAALLIGGAIAAHADTDIWANMLKQRRGDDALHVDGAFCDAQLGAPQNGGATSAQYKRCMRARGWRFSHTVREKDDRYPDPDNPGMMCRNFKIGGITGSECSNY</sequence>
<accession>A0A176ZE17</accession>
<proteinExistence type="predicted"/>